<comment type="caution">
    <text evidence="1">The sequence shown here is derived from an EMBL/GenBank/DDBJ whole genome shotgun (WGS) entry which is preliminary data.</text>
</comment>
<name>A0ABR3V0G7_9PEZI</name>
<dbReference type="EMBL" id="JAZHXJ010003239">
    <property type="protein sequence ID" value="KAL1835310.1"/>
    <property type="molecule type" value="Genomic_DNA"/>
</dbReference>
<organism evidence="1 2">
    <name type="scientific">Phialemonium thermophilum</name>
    <dbReference type="NCBI Taxonomy" id="223376"/>
    <lineage>
        <taxon>Eukaryota</taxon>
        <taxon>Fungi</taxon>
        <taxon>Dikarya</taxon>
        <taxon>Ascomycota</taxon>
        <taxon>Pezizomycotina</taxon>
        <taxon>Sordariomycetes</taxon>
        <taxon>Sordariomycetidae</taxon>
        <taxon>Cephalothecales</taxon>
        <taxon>Cephalothecaceae</taxon>
        <taxon>Phialemonium</taxon>
    </lineage>
</organism>
<dbReference type="Proteomes" id="UP001586593">
    <property type="component" value="Unassembled WGS sequence"/>
</dbReference>
<keyword evidence="2" id="KW-1185">Reference proteome</keyword>
<accession>A0ABR3V0G7</accession>
<proteinExistence type="predicted"/>
<gene>
    <name evidence="1" type="ORF">VTK73DRAFT_5792</name>
</gene>
<evidence type="ECO:0000313" key="1">
    <source>
        <dbReference type="EMBL" id="KAL1835310.1"/>
    </source>
</evidence>
<reference evidence="1 2" key="1">
    <citation type="journal article" date="2024" name="Commun. Biol.">
        <title>Comparative genomic analysis of thermophilic fungi reveals convergent evolutionary adaptations and gene losses.</title>
        <authorList>
            <person name="Steindorff A.S."/>
            <person name="Aguilar-Pontes M.V."/>
            <person name="Robinson A.J."/>
            <person name="Andreopoulos B."/>
            <person name="LaButti K."/>
            <person name="Kuo A."/>
            <person name="Mondo S."/>
            <person name="Riley R."/>
            <person name="Otillar R."/>
            <person name="Haridas S."/>
            <person name="Lipzen A."/>
            <person name="Grimwood J."/>
            <person name="Schmutz J."/>
            <person name="Clum A."/>
            <person name="Reid I.D."/>
            <person name="Moisan M.C."/>
            <person name="Butler G."/>
            <person name="Nguyen T.T.M."/>
            <person name="Dewar K."/>
            <person name="Conant G."/>
            <person name="Drula E."/>
            <person name="Henrissat B."/>
            <person name="Hansel C."/>
            <person name="Singer S."/>
            <person name="Hutchinson M.I."/>
            <person name="de Vries R.P."/>
            <person name="Natvig D.O."/>
            <person name="Powell A.J."/>
            <person name="Tsang A."/>
            <person name="Grigoriev I.V."/>
        </authorList>
    </citation>
    <scope>NUCLEOTIDE SEQUENCE [LARGE SCALE GENOMIC DNA]</scope>
    <source>
        <strain evidence="1 2">ATCC 24622</strain>
    </source>
</reference>
<evidence type="ECO:0000313" key="2">
    <source>
        <dbReference type="Proteomes" id="UP001586593"/>
    </source>
</evidence>
<evidence type="ECO:0008006" key="3">
    <source>
        <dbReference type="Google" id="ProtNLM"/>
    </source>
</evidence>
<sequence>MARSDSTSQLIGRWITALGHQDRLVCIQEGPSQDSMGFRGGRWFLGLEEAAFVALFPFHLGHVVLSRSSACK</sequence>
<protein>
    <recommendedName>
        <fullName evidence="3">D-ribose pyranase</fullName>
    </recommendedName>
</protein>